<reference evidence="1 2" key="1">
    <citation type="submission" date="2024-10" db="EMBL/GenBank/DDBJ databases">
        <title>The Natural Products Discovery Center: Release of the First 8490 Sequenced Strains for Exploring Actinobacteria Biosynthetic Diversity.</title>
        <authorList>
            <person name="Kalkreuter E."/>
            <person name="Kautsar S.A."/>
            <person name="Yang D."/>
            <person name="Bader C.D."/>
            <person name="Teijaro C.N."/>
            <person name="Fluegel L."/>
            <person name="Davis C.M."/>
            <person name="Simpson J.R."/>
            <person name="Lauterbach L."/>
            <person name="Steele A.D."/>
            <person name="Gui C."/>
            <person name="Meng S."/>
            <person name="Li G."/>
            <person name="Viehrig K."/>
            <person name="Ye F."/>
            <person name="Su P."/>
            <person name="Kiefer A.F."/>
            <person name="Nichols A."/>
            <person name="Cepeda A.J."/>
            <person name="Yan W."/>
            <person name="Fan B."/>
            <person name="Jiang Y."/>
            <person name="Adhikari A."/>
            <person name="Zheng C.-J."/>
            <person name="Schuster L."/>
            <person name="Cowan T.M."/>
            <person name="Smanski M.J."/>
            <person name="Chevrette M.G."/>
            <person name="De Carvalho L.P.S."/>
            <person name="Shen B."/>
        </authorList>
    </citation>
    <scope>NUCLEOTIDE SEQUENCE [LARGE SCALE GENOMIC DNA]</scope>
    <source>
        <strain evidence="1 2">NPDC006488</strain>
    </source>
</reference>
<organism evidence="1 2">
    <name type="scientific">Streptomyces hokutonensis</name>
    <dbReference type="NCBI Taxonomy" id="1306990"/>
    <lineage>
        <taxon>Bacteria</taxon>
        <taxon>Bacillati</taxon>
        <taxon>Actinomycetota</taxon>
        <taxon>Actinomycetes</taxon>
        <taxon>Kitasatosporales</taxon>
        <taxon>Streptomycetaceae</taxon>
        <taxon>Streptomyces</taxon>
    </lineage>
</organism>
<evidence type="ECO:0000313" key="2">
    <source>
        <dbReference type="Proteomes" id="UP001601303"/>
    </source>
</evidence>
<dbReference type="InterPro" id="IPR045728">
    <property type="entry name" value="DUF6082"/>
</dbReference>
<dbReference type="RefSeq" id="WP_388101539.1">
    <property type="nucleotide sequence ID" value="NZ_JBIAHM010000001.1"/>
</dbReference>
<comment type="caution">
    <text evidence="1">The sequence shown here is derived from an EMBL/GenBank/DDBJ whole genome shotgun (WGS) entry which is preliminary data.</text>
</comment>
<proteinExistence type="predicted"/>
<dbReference type="Pfam" id="PF19560">
    <property type="entry name" value="DUF6082"/>
    <property type="match status" value="1"/>
</dbReference>
<sequence>MRSNRVMTAALLTIAGTGLAHVVLSERRHRDRTVLESARIHQRLLATQVERPGLREIWGNLIPLDPRERRLHVHRNAWVSAWEALHRVGAMSDDGVHDAVGALFATPDGREWWIRVRESRAHAASDSRGRRFHRLLEAAYQIETGTVLPLPGSTTAG</sequence>
<protein>
    <submittedName>
        <fullName evidence="1">DUF6082 family protein</fullName>
    </submittedName>
</protein>
<dbReference type="EMBL" id="JBIAHM010000001">
    <property type="protein sequence ID" value="MFE9597129.1"/>
    <property type="molecule type" value="Genomic_DNA"/>
</dbReference>
<keyword evidence="2" id="KW-1185">Reference proteome</keyword>
<evidence type="ECO:0000313" key="1">
    <source>
        <dbReference type="EMBL" id="MFE9597129.1"/>
    </source>
</evidence>
<gene>
    <name evidence="1" type="ORF">ACFYNQ_00955</name>
</gene>
<accession>A0ABW6LT92</accession>
<name>A0ABW6LT92_9ACTN</name>
<dbReference type="Proteomes" id="UP001601303">
    <property type="component" value="Unassembled WGS sequence"/>
</dbReference>